<organism evidence="1 2">
    <name type="scientific">Undibacterium squillarum</name>
    <dbReference type="NCBI Taxonomy" id="1131567"/>
    <lineage>
        <taxon>Bacteria</taxon>
        <taxon>Pseudomonadati</taxon>
        <taxon>Pseudomonadota</taxon>
        <taxon>Betaproteobacteria</taxon>
        <taxon>Burkholderiales</taxon>
        <taxon>Oxalobacteraceae</taxon>
        <taxon>Undibacterium</taxon>
    </lineage>
</organism>
<dbReference type="EMBL" id="BMYU01000005">
    <property type="protein sequence ID" value="GGX43056.1"/>
    <property type="molecule type" value="Genomic_DNA"/>
</dbReference>
<name>A0ABQ2XYF5_9BURK</name>
<reference evidence="2" key="1">
    <citation type="journal article" date="2019" name="Int. J. Syst. Evol. Microbiol.">
        <title>The Global Catalogue of Microorganisms (GCM) 10K type strain sequencing project: providing services to taxonomists for standard genome sequencing and annotation.</title>
        <authorList>
            <consortium name="The Broad Institute Genomics Platform"/>
            <consortium name="The Broad Institute Genome Sequencing Center for Infectious Disease"/>
            <person name="Wu L."/>
            <person name="Ma J."/>
        </authorList>
    </citation>
    <scope>NUCLEOTIDE SEQUENCE [LARGE SCALE GENOMIC DNA]</scope>
    <source>
        <strain evidence="2">KCTC 23917</strain>
    </source>
</reference>
<proteinExistence type="predicted"/>
<comment type="caution">
    <text evidence="1">The sequence shown here is derived from an EMBL/GenBank/DDBJ whole genome shotgun (WGS) entry which is preliminary data.</text>
</comment>
<accession>A0ABQ2XYF5</accession>
<sequence>MPNLRISSYNAADAAVIAASASAGAMLPAALQTSAKSDVWRCPSVAGSLTLTWQSGVWLACVAAAFSNLSSGALMRARVYANTADAVPVLDTGSQLACPPLPIEKTDFGRDPLADYAYADGEAVGVLWFEPTFGRKLVIDFYDAYGDGFIDIGRLWAGDYWESESNFDRGSTIRIADTSKSYRTDGGDSQTSVGVRYRKLSLSLSLMGMRDRDKVWKILQKNGTSQPMLISCYPGAADTMYEQMCTMICKLTNEANISSPFFSRFNVPLEFEEV</sequence>
<keyword evidence="2" id="KW-1185">Reference proteome</keyword>
<evidence type="ECO:0000313" key="1">
    <source>
        <dbReference type="EMBL" id="GGX43056.1"/>
    </source>
</evidence>
<dbReference type="Proteomes" id="UP000653343">
    <property type="component" value="Unassembled WGS sequence"/>
</dbReference>
<evidence type="ECO:0000313" key="2">
    <source>
        <dbReference type="Proteomes" id="UP000653343"/>
    </source>
</evidence>
<protein>
    <submittedName>
        <fullName evidence="1">Uncharacterized protein</fullName>
    </submittedName>
</protein>
<gene>
    <name evidence="1" type="ORF">GCM10010946_21890</name>
</gene>